<keyword evidence="5" id="KW-0378">Hydrolase</keyword>
<keyword evidence="6" id="KW-0843">Virulence</keyword>
<name>A0A939RYD6_9MICO</name>
<dbReference type="InterPro" id="IPR006311">
    <property type="entry name" value="TAT_signal"/>
</dbReference>
<comment type="subcellular location">
    <subcellularLocation>
        <location evidence="1">Secreted</location>
        <location evidence="1">Cell wall</location>
    </subcellularLocation>
</comment>
<dbReference type="RefSeq" id="WP_208044828.1">
    <property type="nucleotide sequence ID" value="NZ_JAGDYL010000004.1"/>
</dbReference>
<dbReference type="PANTHER" id="PTHR31956:SF1">
    <property type="entry name" value="NON-SPECIFIC PHOSPHOLIPASE C1"/>
    <property type="match status" value="1"/>
</dbReference>
<evidence type="ECO:0000256" key="5">
    <source>
        <dbReference type="ARBA" id="ARBA00022801"/>
    </source>
</evidence>
<feature type="compositionally biased region" description="Basic and acidic residues" evidence="8">
    <location>
        <begin position="31"/>
        <end position="41"/>
    </location>
</feature>
<evidence type="ECO:0000256" key="4">
    <source>
        <dbReference type="ARBA" id="ARBA00022512"/>
    </source>
</evidence>
<evidence type="ECO:0000256" key="7">
    <source>
        <dbReference type="ARBA" id="ARBA00048421"/>
    </source>
</evidence>
<accession>A0A939RYD6</accession>
<dbReference type="SUPFAM" id="SSF53649">
    <property type="entry name" value="Alkaline phosphatase-like"/>
    <property type="match status" value="1"/>
</dbReference>
<keyword evidence="4" id="KW-0964">Secreted</keyword>
<reference evidence="9" key="1">
    <citation type="submission" date="2021-03" db="EMBL/GenBank/DDBJ databases">
        <title>Leucobacter chromiisoli sp. nov., isolated from chromium-containing soil of chemical plant.</title>
        <authorList>
            <person name="Xu Z."/>
        </authorList>
    </citation>
    <scope>NUCLEOTIDE SEQUENCE</scope>
    <source>
        <strain evidence="9">A2</strain>
    </source>
</reference>
<dbReference type="PANTHER" id="PTHR31956">
    <property type="entry name" value="NON-SPECIFIC PHOSPHOLIPASE C4-RELATED"/>
    <property type="match status" value="1"/>
</dbReference>
<keyword evidence="4" id="KW-0134">Cell wall</keyword>
<organism evidence="9 10">
    <name type="scientific">Leucobacter ruminantium</name>
    <dbReference type="NCBI Taxonomy" id="1289170"/>
    <lineage>
        <taxon>Bacteria</taxon>
        <taxon>Bacillati</taxon>
        <taxon>Actinomycetota</taxon>
        <taxon>Actinomycetes</taxon>
        <taxon>Micrococcales</taxon>
        <taxon>Microbacteriaceae</taxon>
        <taxon>Leucobacter</taxon>
    </lineage>
</organism>
<dbReference type="AlphaFoldDB" id="A0A939RYD6"/>
<dbReference type="Pfam" id="PF04185">
    <property type="entry name" value="Phosphoesterase"/>
    <property type="match status" value="1"/>
</dbReference>
<gene>
    <name evidence="9" type="ORF">J4H91_03285</name>
</gene>
<evidence type="ECO:0000313" key="10">
    <source>
        <dbReference type="Proteomes" id="UP000664398"/>
    </source>
</evidence>
<proteinExistence type="inferred from homology"/>
<comment type="similarity">
    <text evidence="2">Belongs to the bacterial phospholipase C family.</text>
</comment>
<dbReference type="GO" id="GO:0034480">
    <property type="term" value="F:phosphatidylcholine phospholipase C activity"/>
    <property type="evidence" value="ECO:0007669"/>
    <property type="project" value="UniProtKB-EC"/>
</dbReference>
<comment type="catalytic activity">
    <reaction evidence="7">
        <text>a 1,2-diacyl-sn-glycero-3-phosphocholine + H2O = phosphocholine + a 1,2-diacyl-sn-glycerol + H(+)</text>
        <dbReference type="Rhea" id="RHEA:10604"/>
        <dbReference type="ChEBI" id="CHEBI:15377"/>
        <dbReference type="ChEBI" id="CHEBI:15378"/>
        <dbReference type="ChEBI" id="CHEBI:17815"/>
        <dbReference type="ChEBI" id="CHEBI:57643"/>
        <dbReference type="ChEBI" id="CHEBI:295975"/>
        <dbReference type="EC" id="3.1.4.3"/>
    </reaction>
    <physiologicalReaction direction="left-to-right" evidence="7">
        <dbReference type="Rhea" id="RHEA:10605"/>
    </physiologicalReaction>
</comment>
<comment type="caution">
    <text evidence="9">The sequence shown here is derived from an EMBL/GenBank/DDBJ whole genome shotgun (WGS) entry which is preliminary data.</text>
</comment>
<feature type="compositionally biased region" description="Pro residues" evidence="8">
    <location>
        <begin position="530"/>
        <end position="543"/>
    </location>
</feature>
<evidence type="ECO:0000256" key="6">
    <source>
        <dbReference type="ARBA" id="ARBA00023026"/>
    </source>
</evidence>
<dbReference type="GO" id="GO:0009395">
    <property type="term" value="P:phospholipid catabolic process"/>
    <property type="evidence" value="ECO:0007669"/>
    <property type="project" value="TreeGrafter"/>
</dbReference>
<evidence type="ECO:0000256" key="1">
    <source>
        <dbReference type="ARBA" id="ARBA00004191"/>
    </source>
</evidence>
<evidence type="ECO:0000256" key="3">
    <source>
        <dbReference type="ARBA" id="ARBA00012018"/>
    </source>
</evidence>
<dbReference type="Proteomes" id="UP000664398">
    <property type="component" value="Unassembled WGS sequence"/>
</dbReference>
<feature type="region of interest" description="Disordered" evidence="8">
    <location>
        <begin position="67"/>
        <end position="86"/>
    </location>
</feature>
<protein>
    <recommendedName>
        <fullName evidence="3">phospholipase C</fullName>
        <ecNumber evidence="3">3.1.4.3</ecNumber>
    </recommendedName>
</protein>
<evidence type="ECO:0000256" key="8">
    <source>
        <dbReference type="SAM" id="MobiDB-lite"/>
    </source>
</evidence>
<evidence type="ECO:0000313" key="9">
    <source>
        <dbReference type="EMBL" id="MBO1804339.1"/>
    </source>
</evidence>
<keyword evidence="10" id="KW-1185">Reference proteome</keyword>
<dbReference type="InterPro" id="IPR017850">
    <property type="entry name" value="Alkaline_phosphatase_core_sf"/>
</dbReference>
<dbReference type="PROSITE" id="PS51318">
    <property type="entry name" value="TAT"/>
    <property type="match status" value="1"/>
</dbReference>
<feature type="compositionally biased region" description="Low complexity" evidence="8">
    <location>
        <begin position="20"/>
        <end position="30"/>
    </location>
</feature>
<dbReference type="EMBL" id="JAGDYL010000004">
    <property type="protein sequence ID" value="MBO1804339.1"/>
    <property type="molecule type" value="Genomic_DNA"/>
</dbReference>
<feature type="region of interest" description="Disordered" evidence="8">
    <location>
        <begin position="526"/>
        <end position="558"/>
    </location>
</feature>
<dbReference type="InterPro" id="IPR007312">
    <property type="entry name" value="Phosphoesterase"/>
</dbReference>
<feature type="region of interest" description="Disordered" evidence="8">
    <location>
        <begin position="1"/>
        <end position="42"/>
    </location>
</feature>
<dbReference type="EC" id="3.1.4.3" evidence="3"/>
<evidence type="ECO:0000256" key="2">
    <source>
        <dbReference type="ARBA" id="ARBA00009717"/>
    </source>
</evidence>
<dbReference type="Gene3D" id="3.40.720.10">
    <property type="entry name" value="Alkaline Phosphatase, subunit A"/>
    <property type="match status" value="2"/>
</dbReference>
<sequence>MPGSGAARPGTGDGSGEGSRGSSFGDGSASDPRRPSRRDLLRGGGLLAAGAAAGLGGGAAWRGIESREHPGQPYIPEEFSVPKPRKTPGFDHLVVLMGENRSFDNLLGRLYTPDDSPPGGSFEGLAFGDYANRAEDGTVVPAHVYAGPTDRIMRRPDPDPGEEYPHVNTQLFGSLDEHNRGREVSEMREPFNAPAPGRRATMTGFVLDYEADFVGRTGRRPSAAERDQIMGSFSPEMLPVTSALAREFGVYDHWFCAVPSQTFCNRSFFHASTSHGYVTNALNGGYDKWLNAAATPTVFNRLEEAGLSWRVYFDELQLVSFTGMIHAPVLERYWKTERFATMEQFETDAKNGELPAYAFIEPRMVFNHNDFHPPVGVGRESPVDGERVYNGALSDVRAGDALVHRVYTAIRTSMSARGSNYLNTAMLLTFDEHGGTYDHVAPPAAEPPQRGKGEMGFEFDRLGCRVPTVLISAHVERGSVFTETMHHGSLAATLCERFGLEPLTDRDRGAPSIAGAFNRRVPRHVADWPQPSPAFVPPNPEGGPHPAEADPDRPLSPPAKGLLGLLISRYGTAEERAHPPATFADAYRTLQKYGNGLFGAGASA</sequence>